<sequence>MRRLYSVLEYIHSFDLIHKDLRINNILIDEVDATCIKLGDFGLANVYTDDQKILGCQIGIPNHLAPEIFKGNEYGKEIDMWAAGDIGVDH</sequence>
<dbReference type="SUPFAM" id="SSF56112">
    <property type="entry name" value="Protein kinase-like (PK-like)"/>
    <property type="match status" value="1"/>
</dbReference>
<organism evidence="2">
    <name type="scientific">Arcella intermedia</name>
    <dbReference type="NCBI Taxonomy" id="1963864"/>
    <lineage>
        <taxon>Eukaryota</taxon>
        <taxon>Amoebozoa</taxon>
        <taxon>Tubulinea</taxon>
        <taxon>Elardia</taxon>
        <taxon>Arcellinida</taxon>
        <taxon>Sphaerothecina</taxon>
        <taxon>Arcellidae</taxon>
        <taxon>Arcella</taxon>
    </lineage>
</organism>
<accession>A0A6B2LUA8</accession>
<dbReference type="InterPro" id="IPR008266">
    <property type="entry name" value="Tyr_kinase_AS"/>
</dbReference>
<evidence type="ECO:0000259" key="1">
    <source>
        <dbReference type="PROSITE" id="PS50011"/>
    </source>
</evidence>
<dbReference type="InterPro" id="IPR011009">
    <property type="entry name" value="Kinase-like_dom_sf"/>
</dbReference>
<reference evidence="2" key="1">
    <citation type="journal article" date="2020" name="J. Eukaryot. Microbiol.">
        <title>De novo Sequencing, Assembly and Annotation of the Transcriptome for the Free-Living Testate Amoeba Arcella intermedia.</title>
        <authorList>
            <person name="Ribeiro G.M."/>
            <person name="Porfirio-Sousa A.L."/>
            <person name="Maurer-Alcala X.X."/>
            <person name="Katz L.A."/>
            <person name="Lahr D.J.G."/>
        </authorList>
    </citation>
    <scope>NUCLEOTIDE SEQUENCE</scope>
</reference>
<dbReference type="GO" id="GO:0004672">
    <property type="term" value="F:protein kinase activity"/>
    <property type="evidence" value="ECO:0007669"/>
    <property type="project" value="InterPro"/>
</dbReference>
<protein>
    <recommendedName>
        <fullName evidence="1">Protein kinase domain-containing protein</fullName>
    </recommendedName>
</protein>
<dbReference type="PANTHER" id="PTHR24347">
    <property type="entry name" value="SERINE/THREONINE-PROTEIN KINASE"/>
    <property type="match status" value="1"/>
</dbReference>
<feature type="domain" description="Protein kinase" evidence="1">
    <location>
        <begin position="1"/>
        <end position="90"/>
    </location>
</feature>
<dbReference type="PROSITE" id="PS00109">
    <property type="entry name" value="PROTEIN_KINASE_TYR"/>
    <property type="match status" value="1"/>
</dbReference>
<proteinExistence type="predicted"/>
<dbReference type="EMBL" id="GIBP01011546">
    <property type="protein sequence ID" value="NDV40515.1"/>
    <property type="molecule type" value="Transcribed_RNA"/>
</dbReference>
<dbReference type="PROSITE" id="PS50011">
    <property type="entry name" value="PROTEIN_KINASE_DOM"/>
    <property type="match status" value="1"/>
</dbReference>
<name>A0A6B2LUA8_9EUKA</name>
<dbReference type="InterPro" id="IPR000719">
    <property type="entry name" value="Prot_kinase_dom"/>
</dbReference>
<dbReference type="AlphaFoldDB" id="A0A6B2LUA8"/>
<dbReference type="Pfam" id="PF00069">
    <property type="entry name" value="Pkinase"/>
    <property type="match status" value="1"/>
</dbReference>
<dbReference type="GO" id="GO:0005524">
    <property type="term" value="F:ATP binding"/>
    <property type="evidence" value="ECO:0007669"/>
    <property type="project" value="InterPro"/>
</dbReference>
<dbReference type="Gene3D" id="1.10.510.10">
    <property type="entry name" value="Transferase(Phosphotransferase) domain 1"/>
    <property type="match status" value="1"/>
</dbReference>
<evidence type="ECO:0000313" key="2">
    <source>
        <dbReference type="EMBL" id="NDV40515.1"/>
    </source>
</evidence>